<organism evidence="1 2">
    <name type="scientific">Lichenicola cladoniae</name>
    <dbReference type="NCBI Taxonomy" id="1484109"/>
    <lineage>
        <taxon>Bacteria</taxon>
        <taxon>Pseudomonadati</taxon>
        <taxon>Pseudomonadota</taxon>
        <taxon>Alphaproteobacteria</taxon>
        <taxon>Acetobacterales</taxon>
        <taxon>Acetobacteraceae</taxon>
        <taxon>Lichenicola</taxon>
    </lineage>
</organism>
<dbReference type="AlphaFoldDB" id="A0A6M8HSI1"/>
<dbReference type="RefSeq" id="WP_171833184.1">
    <property type="nucleotide sequence ID" value="NZ_CP053708.1"/>
</dbReference>
<accession>A0A6M8HSI1</accession>
<reference evidence="1 2" key="1">
    <citation type="journal article" date="2014" name="World J. Microbiol. Biotechnol.">
        <title>Biodiversity and physiological characteristics of Antarctic and Arctic lichens-associated bacteria.</title>
        <authorList>
            <person name="Lee Y.M."/>
            <person name="Kim E.H."/>
            <person name="Lee H.K."/>
            <person name="Hong S.G."/>
        </authorList>
    </citation>
    <scope>NUCLEOTIDE SEQUENCE [LARGE SCALE GENOMIC DNA]</scope>
    <source>
        <strain evidence="1 2">PAMC 26569</strain>
    </source>
</reference>
<gene>
    <name evidence="1" type="ORF">HN018_15675</name>
</gene>
<dbReference type="Proteomes" id="UP000500767">
    <property type="component" value="Chromosome"/>
</dbReference>
<dbReference type="EMBL" id="CP053708">
    <property type="protein sequence ID" value="QKE91292.1"/>
    <property type="molecule type" value="Genomic_DNA"/>
</dbReference>
<protein>
    <submittedName>
        <fullName evidence="1">Uncharacterized protein</fullName>
    </submittedName>
</protein>
<evidence type="ECO:0000313" key="1">
    <source>
        <dbReference type="EMBL" id="QKE91292.1"/>
    </source>
</evidence>
<keyword evidence="2" id="KW-1185">Reference proteome</keyword>
<dbReference type="KEGG" id="lck:HN018_15675"/>
<sequence>MPNDLNMEDLSEIRDAVPHLDLLAIRSLRRAGFDIVRQEPEPVETQNLWHHVPRPMATSALRVAPADASDEVS</sequence>
<proteinExistence type="predicted"/>
<evidence type="ECO:0000313" key="2">
    <source>
        <dbReference type="Proteomes" id="UP000500767"/>
    </source>
</evidence>
<name>A0A6M8HSI1_9PROT</name>